<dbReference type="RefSeq" id="WP_060583399.1">
    <property type="nucleotide sequence ID" value="NZ_CP013067.1"/>
</dbReference>
<gene>
    <name evidence="1" type="ORF">WL1483_2289</name>
</gene>
<dbReference type="KEGG" id="asr:WL1483_2289"/>
<proteinExistence type="predicted"/>
<dbReference type="Pfam" id="PF06611">
    <property type="entry name" value="DUF1145"/>
    <property type="match status" value="1"/>
</dbReference>
<protein>
    <submittedName>
        <fullName evidence="1">Membrane protein</fullName>
    </submittedName>
</protein>
<dbReference type="Proteomes" id="UP000058114">
    <property type="component" value="Chromosome"/>
</dbReference>
<dbReference type="InterPro" id="IPR009525">
    <property type="entry name" value="DUF1145"/>
</dbReference>
<dbReference type="PATRIC" id="fig|652.5.peg.170"/>
<accession>A0A0S2SJ41</accession>
<reference evidence="2" key="1">
    <citation type="submission" date="2015-10" db="EMBL/GenBank/DDBJ databases">
        <title>Complete Genome Sequence of Aeromonas schubertii strain WL1483.</title>
        <authorList>
            <person name="Liu L."/>
        </authorList>
    </citation>
    <scope>NUCLEOTIDE SEQUENCE [LARGE SCALE GENOMIC DNA]</scope>
    <source>
        <strain evidence="2">WL1483</strain>
    </source>
</reference>
<reference evidence="1 2" key="2">
    <citation type="journal article" date="2016" name="Genome Announc.">
        <title>Complete Genome Sequence of the Highly Virulent Aeromonas schubertii Strain WL1483, Isolated from Diseased Snakehead Fish (Channa argus) in China.</title>
        <authorList>
            <person name="Liu L."/>
            <person name="Li N."/>
            <person name="Zhang D."/>
            <person name="Fu X."/>
            <person name="Shi C."/>
            <person name="Lin Q."/>
            <person name="Hao G."/>
        </authorList>
    </citation>
    <scope>NUCLEOTIDE SEQUENCE [LARGE SCALE GENOMIC DNA]</scope>
    <source>
        <strain evidence="1 2">WL1483</strain>
    </source>
</reference>
<organism evidence="1 2">
    <name type="scientific">Aeromonas schubertii</name>
    <dbReference type="NCBI Taxonomy" id="652"/>
    <lineage>
        <taxon>Bacteria</taxon>
        <taxon>Pseudomonadati</taxon>
        <taxon>Pseudomonadota</taxon>
        <taxon>Gammaproteobacteria</taxon>
        <taxon>Aeromonadales</taxon>
        <taxon>Aeromonadaceae</taxon>
        <taxon>Aeromonas</taxon>
    </lineage>
</organism>
<evidence type="ECO:0000313" key="2">
    <source>
        <dbReference type="Proteomes" id="UP000058114"/>
    </source>
</evidence>
<evidence type="ECO:0000313" key="1">
    <source>
        <dbReference type="EMBL" id="ALP41708.1"/>
    </source>
</evidence>
<dbReference type="EMBL" id="CP013067">
    <property type="protein sequence ID" value="ALP41708.1"/>
    <property type="molecule type" value="Genomic_DNA"/>
</dbReference>
<dbReference type="AlphaFoldDB" id="A0A0S2SJ41"/>
<sequence>MKMLLNLLARGVVLLFWLGVGAALANLLPERLNTLLPPCGLVVLLMHWAQAGMIRRACAPHFAVSRGEYWQIVLFGVFATGRIREQLRQIAERAS</sequence>
<name>A0A0S2SJ41_9GAMM</name>